<dbReference type="SUPFAM" id="SSF56672">
    <property type="entry name" value="DNA/RNA polymerases"/>
    <property type="match status" value="1"/>
</dbReference>
<dbReference type="CDD" id="cd01650">
    <property type="entry name" value="RT_nLTR_like"/>
    <property type="match status" value="1"/>
</dbReference>
<dbReference type="InterPro" id="IPR043502">
    <property type="entry name" value="DNA/RNA_pol_sf"/>
</dbReference>
<dbReference type="PROSITE" id="PS50878">
    <property type="entry name" value="RT_POL"/>
    <property type="match status" value="1"/>
</dbReference>
<gene>
    <name evidence="2" type="ORF">Slati_0882700</name>
</gene>
<organism evidence="2">
    <name type="scientific">Sesamum latifolium</name>
    <dbReference type="NCBI Taxonomy" id="2727402"/>
    <lineage>
        <taxon>Eukaryota</taxon>
        <taxon>Viridiplantae</taxon>
        <taxon>Streptophyta</taxon>
        <taxon>Embryophyta</taxon>
        <taxon>Tracheophyta</taxon>
        <taxon>Spermatophyta</taxon>
        <taxon>Magnoliopsida</taxon>
        <taxon>eudicotyledons</taxon>
        <taxon>Gunneridae</taxon>
        <taxon>Pentapetalae</taxon>
        <taxon>asterids</taxon>
        <taxon>lamiids</taxon>
        <taxon>Lamiales</taxon>
        <taxon>Pedaliaceae</taxon>
        <taxon>Sesamum</taxon>
    </lineage>
</organism>
<accession>A0AAW2XPD9</accession>
<dbReference type="EMBL" id="JACGWN010000003">
    <property type="protein sequence ID" value="KAL0455435.1"/>
    <property type="molecule type" value="Genomic_DNA"/>
</dbReference>
<feature type="domain" description="Reverse transcriptase" evidence="1">
    <location>
        <begin position="85"/>
        <end position="344"/>
    </location>
</feature>
<name>A0AAW2XPD9_9LAMI</name>
<dbReference type="PANTHER" id="PTHR46890:SF48">
    <property type="entry name" value="RNA-DIRECTED DNA POLYMERASE"/>
    <property type="match status" value="1"/>
</dbReference>
<reference evidence="2" key="2">
    <citation type="journal article" date="2024" name="Plant">
        <title>Genomic evolution and insights into agronomic trait innovations of Sesamum species.</title>
        <authorList>
            <person name="Miao H."/>
            <person name="Wang L."/>
            <person name="Qu L."/>
            <person name="Liu H."/>
            <person name="Sun Y."/>
            <person name="Le M."/>
            <person name="Wang Q."/>
            <person name="Wei S."/>
            <person name="Zheng Y."/>
            <person name="Lin W."/>
            <person name="Duan Y."/>
            <person name="Cao H."/>
            <person name="Xiong S."/>
            <person name="Wang X."/>
            <person name="Wei L."/>
            <person name="Li C."/>
            <person name="Ma Q."/>
            <person name="Ju M."/>
            <person name="Zhao R."/>
            <person name="Li G."/>
            <person name="Mu C."/>
            <person name="Tian Q."/>
            <person name="Mei H."/>
            <person name="Zhang T."/>
            <person name="Gao T."/>
            <person name="Zhang H."/>
        </authorList>
    </citation>
    <scope>NUCLEOTIDE SEQUENCE</scope>
    <source>
        <strain evidence="2">KEN1</strain>
    </source>
</reference>
<evidence type="ECO:0000259" key="1">
    <source>
        <dbReference type="PROSITE" id="PS50878"/>
    </source>
</evidence>
<dbReference type="PANTHER" id="PTHR46890">
    <property type="entry name" value="NON-LTR RETROLELEMENT REVERSE TRANSCRIPTASE-LIKE PROTEIN-RELATED"/>
    <property type="match status" value="1"/>
</dbReference>
<dbReference type="AlphaFoldDB" id="A0AAW2XPD9"/>
<dbReference type="Pfam" id="PF00078">
    <property type="entry name" value="RVT_1"/>
    <property type="match status" value="1"/>
</dbReference>
<comment type="caution">
    <text evidence="2">The sequence shown here is derived from an EMBL/GenBank/DDBJ whole genome shotgun (WGS) entry which is preliminary data.</text>
</comment>
<sequence>MNSFEDLLGGQRSRQFLNLNFLWPWAGEFITVEEGADLTRPVLRSDVKTAVFDIAEDKAPGPDGYSAALAAWPVIGDELTNAVQEFFNTGKLLKQINATLLTLIPKVAAPSTVGNYRPISCCNVLYKINTKIIVQLMQQVMQKIVSPSQNAFVLGRRISNNILLAQEIFSGYNRQNFPPCCALKVDLRKAYDTLEWDFVLASLKSFGFPSRMIAWIEECISTTAFSVSLNGGLHDFFMGARGLRQGDPMSPYLFVLAMEVLQLLLLQRVDQSEFFQFHWNSDERSVMLFPESLETFAHWSGLEANVHKSQLIVSKAALDIKPRLLTILGSQEGVLPVRYLGLPLISSRLTVADCRPLLAKVDERLQGWVRLQLSFAARVQLIRTHEEILMARRNYHWHGQGCLEDVCYLWRKVVKGLGRLNPLTEALCVAIYGCCAKE</sequence>
<dbReference type="InterPro" id="IPR000477">
    <property type="entry name" value="RT_dom"/>
</dbReference>
<dbReference type="InterPro" id="IPR052343">
    <property type="entry name" value="Retrotransposon-Effector_Assoc"/>
</dbReference>
<proteinExistence type="predicted"/>
<protein>
    <submittedName>
        <fullName evidence="2">Retrovirus-related Pol polyprotein from type-2 retrotransposable element R2DM</fullName>
    </submittedName>
</protein>
<reference evidence="2" key="1">
    <citation type="submission" date="2020-06" db="EMBL/GenBank/DDBJ databases">
        <authorList>
            <person name="Li T."/>
            <person name="Hu X."/>
            <person name="Zhang T."/>
            <person name="Song X."/>
            <person name="Zhang H."/>
            <person name="Dai N."/>
            <person name="Sheng W."/>
            <person name="Hou X."/>
            <person name="Wei L."/>
        </authorList>
    </citation>
    <scope>NUCLEOTIDE SEQUENCE</scope>
    <source>
        <strain evidence="2">KEN1</strain>
        <tissue evidence="2">Leaf</tissue>
    </source>
</reference>
<evidence type="ECO:0000313" key="2">
    <source>
        <dbReference type="EMBL" id="KAL0455435.1"/>
    </source>
</evidence>